<gene>
    <name evidence="1" type="ORF">LEP1GSC103_0325</name>
</gene>
<name>A0AAV3JHE7_LEPBO</name>
<evidence type="ECO:0000313" key="1">
    <source>
        <dbReference type="EMBL" id="EPG59040.1"/>
    </source>
</evidence>
<comment type="caution">
    <text evidence="1">The sequence shown here is derived from an EMBL/GenBank/DDBJ whole genome shotgun (WGS) entry which is preliminary data.</text>
</comment>
<dbReference type="EMBL" id="AHNP02000004">
    <property type="protein sequence ID" value="EPG59040.1"/>
    <property type="molecule type" value="Genomic_DNA"/>
</dbReference>
<sequence>MLRSIENEVEFKRRSGPLFLGPISLNSSFEHSDHLKISFPES</sequence>
<organism evidence="1 2">
    <name type="scientific">Leptospira borgpetersenii serovar Javanica str. UI 09931</name>
    <dbReference type="NCBI Taxonomy" id="1049767"/>
    <lineage>
        <taxon>Bacteria</taxon>
        <taxon>Pseudomonadati</taxon>
        <taxon>Spirochaetota</taxon>
        <taxon>Spirochaetia</taxon>
        <taxon>Leptospirales</taxon>
        <taxon>Leptospiraceae</taxon>
        <taxon>Leptospira</taxon>
    </lineage>
</organism>
<protein>
    <submittedName>
        <fullName evidence="1">Uncharacterized protein</fullName>
    </submittedName>
</protein>
<accession>A0AAV3JHE7</accession>
<proteinExistence type="predicted"/>
<evidence type="ECO:0000313" key="2">
    <source>
        <dbReference type="Proteomes" id="UP000014570"/>
    </source>
</evidence>
<dbReference type="AlphaFoldDB" id="A0AAV3JHE7"/>
<dbReference type="Proteomes" id="UP000014570">
    <property type="component" value="Unassembled WGS sequence"/>
</dbReference>
<reference evidence="1 2" key="1">
    <citation type="submission" date="2013-04" db="EMBL/GenBank/DDBJ databases">
        <authorList>
            <person name="Harkins D.M."/>
            <person name="Durkin A.S."/>
            <person name="Brinkac L.M."/>
            <person name="Haft D.H."/>
            <person name="Selengut J.D."/>
            <person name="Sanka R."/>
            <person name="DePew J."/>
            <person name="Purushe J."/>
            <person name="Chanthongthip A."/>
            <person name="Lattana O."/>
            <person name="Phetsouvanh R."/>
            <person name="Newton P.N."/>
            <person name="Vinetz J.M."/>
            <person name="Sutton G.G."/>
            <person name="Nierman W.C."/>
            <person name="Fouts D.E."/>
        </authorList>
    </citation>
    <scope>NUCLEOTIDE SEQUENCE [LARGE SCALE GENOMIC DNA]</scope>
    <source>
        <strain evidence="1 2">UI 09931</strain>
    </source>
</reference>